<dbReference type="EMBL" id="ANMU01000127">
    <property type="protein sequence ID" value="EMJ79578.1"/>
    <property type="molecule type" value="Genomic_DNA"/>
</dbReference>
<gene>
    <name evidence="1" type="ORF">LEP1GSC016_2895</name>
</gene>
<protein>
    <submittedName>
        <fullName evidence="1">Uncharacterized protein</fullName>
    </submittedName>
</protein>
<organism evidence="1 2">
    <name type="scientific">Leptospira borgpetersenii serovar Hardjo-bovis str. Sponselee</name>
    <dbReference type="NCBI Taxonomy" id="1303729"/>
    <lineage>
        <taxon>Bacteria</taxon>
        <taxon>Pseudomonadati</taxon>
        <taxon>Spirochaetota</taxon>
        <taxon>Spirochaetia</taxon>
        <taxon>Leptospirales</taxon>
        <taxon>Leptospiraceae</taxon>
        <taxon>Leptospira</taxon>
    </lineage>
</organism>
<sequence length="59" mass="7158">MNFFVIKEVWFRYIFSNQKKGTVSKYEPPAQNRRILPVFFLFYYVSGRFNSRIQLLESG</sequence>
<dbReference type="Proteomes" id="UP000011873">
    <property type="component" value="Unassembled WGS sequence"/>
</dbReference>
<accession>M6BT85</accession>
<reference evidence="1 2" key="1">
    <citation type="submission" date="2013-01" db="EMBL/GenBank/DDBJ databases">
        <authorList>
            <person name="Harkins D.M."/>
            <person name="Durkin A.S."/>
            <person name="Brinkac L.M."/>
            <person name="Haft D.H."/>
            <person name="Selengut J.D."/>
            <person name="Sanka R."/>
            <person name="DePew J."/>
            <person name="Purushe J."/>
            <person name="Galloway R.L."/>
            <person name="Vinetz J.M."/>
            <person name="Sutton G.G."/>
            <person name="Nierman W.C."/>
            <person name="Fouts D.E."/>
        </authorList>
    </citation>
    <scope>NUCLEOTIDE SEQUENCE [LARGE SCALE GENOMIC DNA]</scope>
    <source>
        <strain evidence="1 2">Sponselee CDC</strain>
    </source>
</reference>
<proteinExistence type="predicted"/>
<evidence type="ECO:0000313" key="1">
    <source>
        <dbReference type="EMBL" id="EMJ79578.1"/>
    </source>
</evidence>
<name>M6BT85_LEPBO</name>
<dbReference type="PATRIC" id="fig|1218567.3.peg.3276"/>
<evidence type="ECO:0000313" key="2">
    <source>
        <dbReference type="Proteomes" id="UP000011873"/>
    </source>
</evidence>
<comment type="caution">
    <text evidence="1">The sequence shown here is derived from an EMBL/GenBank/DDBJ whole genome shotgun (WGS) entry which is preliminary data.</text>
</comment>
<dbReference type="AlphaFoldDB" id="M6BT85"/>